<dbReference type="Gramene" id="OE9A011284T1">
    <property type="protein sequence ID" value="OE9A011284C1"/>
    <property type="gene ID" value="OE9A011284"/>
</dbReference>
<evidence type="ECO:0000313" key="5">
    <source>
        <dbReference type="Proteomes" id="UP000594638"/>
    </source>
</evidence>
<evidence type="ECO:0000313" key="4">
    <source>
        <dbReference type="EMBL" id="CAA2956487.1"/>
    </source>
</evidence>
<organism evidence="4 5">
    <name type="scientific">Olea europaea subsp. europaea</name>
    <dbReference type="NCBI Taxonomy" id="158383"/>
    <lineage>
        <taxon>Eukaryota</taxon>
        <taxon>Viridiplantae</taxon>
        <taxon>Streptophyta</taxon>
        <taxon>Embryophyta</taxon>
        <taxon>Tracheophyta</taxon>
        <taxon>Spermatophyta</taxon>
        <taxon>Magnoliopsida</taxon>
        <taxon>eudicotyledons</taxon>
        <taxon>Gunneridae</taxon>
        <taxon>Pentapetalae</taxon>
        <taxon>asterids</taxon>
        <taxon>lamiids</taxon>
        <taxon>Lamiales</taxon>
        <taxon>Oleaceae</taxon>
        <taxon>Oleeae</taxon>
        <taxon>Olea</taxon>
    </lineage>
</organism>
<feature type="region of interest" description="Disordered" evidence="2">
    <location>
        <begin position="284"/>
        <end position="372"/>
    </location>
</feature>
<evidence type="ECO:0000256" key="1">
    <source>
        <dbReference type="PROSITE-ProRule" id="PRU00047"/>
    </source>
</evidence>
<comment type="caution">
    <text evidence="4">The sequence shown here is derived from an EMBL/GenBank/DDBJ whole genome shotgun (WGS) entry which is preliminary data.</text>
</comment>
<keyword evidence="1" id="KW-0479">Metal-binding</keyword>
<dbReference type="PANTHER" id="PTHR31973">
    <property type="entry name" value="POLYPROTEIN, PUTATIVE-RELATED"/>
    <property type="match status" value="1"/>
</dbReference>
<dbReference type="Proteomes" id="UP000594638">
    <property type="component" value="Unassembled WGS sequence"/>
</dbReference>
<dbReference type="PROSITE" id="PS50158">
    <property type="entry name" value="ZF_CCHC"/>
    <property type="match status" value="1"/>
</dbReference>
<keyword evidence="5" id="KW-1185">Reference proteome</keyword>
<sequence length="372" mass="43260">MSESFHYALTYHMVMEPKHFKTRHFRKMPLLNEVIRCSFSVAGEIVQRLHHLKGYQQLRMLILNVQCNRTETLQDISLSQDAFVKGGNIMQLQRRKRLCLEISSPIRPLTIEEMAAEICDSIPEPEEMNDETETNVISHPTIDGIAKNRIYQTKELLKTSIALYAIQNRFQFKVYRSDRKEYVLKCLDDKCTWSFRASRIGEMDKFKIRYMKNSHTCKLDVVLRHHRQATSSFVASCIKYNYLSPKTIYTPGDIMKDMMNTYGVWMSYEKAWRAREQALLKNRAVLAPTPKRRPGRPKGKGIPSAEGKEQITRCGRCGEFGHNRRSCKTSSPIKSKSDRKRKSPDSLTWEDNQEKNCSDRNCSGVDETEQIL</sequence>
<dbReference type="InterPro" id="IPR001878">
    <property type="entry name" value="Znf_CCHC"/>
</dbReference>
<feature type="domain" description="CCHC-type" evidence="3">
    <location>
        <begin position="313"/>
        <end position="328"/>
    </location>
</feature>
<dbReference type="OrthoDB" id="1260026at2759"/>
<gene>
    <name evidence="4" type="ORF">OLEA9_A011284</name>
</gene>
<dbReference type="GO" id="GO:0008270">
    <property type="term" value="F:zinc ion binding"/>
    <property type="evidence" value="ECO:0007669"/>
    <property type="project" value="UniProtKB-KW"/>
</dbReference>
<reference evidence="4 5" key="1">
    <citation type="submission" date="2019-12" db="EMBL/GenBank/DDBJ databases">
        <authorList>
            <person name="Alioto T."/>
            <person name="Alioto T."/>
            <person name="Gomez Garrido J."/>
        </authorList>
    </citation>
    <scope>NUCLEOTIDE SEQUENCE [LARGE SCALE GENOMIC DNA]</scope>
</reference>
<dbReference type="GO" id="GO:0003676">
    <property type="term" value="F:nucleic acid binding"/>
    <property type="evidence" value="ECO:0007669"/>
    <property type="project" value="InterPro"/>
</dbReference>
<proteinExistence type="predicted"/>
<feature type="compositionally biased region" description="Basic residues" evidence="2">
    <location>
        <begin position="290"/>
        <end position="299"/>
    </location>
</feature>
<keyword evidence="1" id="KW-0863">Zinc-finger</keyword>
<dbReference type="InterPro" id="IPR004332">
    <property type="entry name" value="Transposase_MuDR"/>
</dbReference>
<dbReference type="PANTHER" id="PTHR31973:SF113">
    <property type="entry name" value="PROTEIN FAR1-RELATED SEQUENCE 5-LIKE"/>
    <property type="match status" value="1"/>
</dbReference>
<accession>A0A8S0PVN9</accession>
<evidence type="ECO:0000256" key="2">
    <source>
        <dbReference type="SAM" id="MobiDB-lite"/>
    </source>
</evidence>
<dbReference type="Pfam" id="PF03108">
    <property type="entry name" value="DBD_Tnp_Mut"/>
    <property type="match status" value="1"/>
</dbReference>
<dbReference type="AlphaFoldDB" id="A0A8S0PVN9"/>
<protein>
    <submittedName>
        <fullName evidence="4">GDSL esterase/lipase At4g01130</fullName>
    </submittedName>
</protein>
<name>A0A8S0PVN9_OLEEU</name>
<evidence type="ECO:0000259" key="3">
    <source>
        <dbReference type="PROSITE" id="PS50158"/>
    </source>
</evidence>
<keyword evidence="1" id="KW-0862">Zinc</keyword>
<dbReference type="EMBL" id="CACTIH010000188">
    <property type="protein sequence ID" value="CAA2956487.1"/>
    <property type="molecule type" value="Genomic_DNA"/>
</dbReference>